<dbReference type="OrthoDB" id="2745898at2759"/>
<dbReference type="Proteomes" id="UP000518752">
    <property type="component" value="Unassembled WGS sequence"/>
</dbReference>
<keyword evidence="2" id="KW-1185">Reference proteome</keyword>
<reference evidence="1 2" key="1">
    <citation type="journal article" date="2020" name="ISME J.">
        <title>Uncovering the hidden diversity of litter-decomposition mechanisms in mushroom-forming fungi.</title>
        <authorList>
            <person name="Floudas D."/>
            <person name="Bentzer J."/>
            <person name="Ahren D."/>
            <person name="Johansson T."/>
            <person name="Persson P."/>
            <person name="Tunlid A."/>
        </authorList>
    </citation>
    <scope>NUCLEOTIDE SEQUENCE [LARGE SCALE GENOMIC DNA]</scope>
    <source>
        <strain evidence="1 2">CBS 406.79</strain>
    </source>
</reference>
<accession>A0A8H5HUJ1</accession>
<organism evidence="1 2">
    <name type="scientific">Collybiopsis confluens</name>
    <dbReference type="NCBI Taxonomy" id="2823264"/>
    <lineage>
        <taxon>Eukaryota</taxon>
        <taxon>Fungi</taxon>
        <taxon>Dikarya</taxon>
        <taxon>Basidiomycota</taxon>
        <taxon>Agaricomycotina</taxon>
        <taxon>Agaricomycetes</taxon>
        <taxon>Agaricomycetidae</taxon>
        <taxon>Agaricales</taxon>
        <taxon>Marasmiineae</taxon>
        <taxon>Omphalotaceae</taxon>
        <taxon>Collybiopsis</taxon>
    </lineage>
</organism>
<dbReference type="EMBL" id="JAACJN010000019">
    <property type="protein sequence ID" value="KAF5389851.1"/>
    <property type="molecule type" value="Genomic_DNA"/>
</dbReference>
<name>A0A8H5HUJ1_9AGAR</name>
<evidence type="ECO:0000313" key="2">
    <source>
        <dbReference type="Proteomes" id="UP000518752"/>
    </source>
</evidence>
<dbReference type="AlphaFoldDB" id="A0A8H5HUJ1"/>
<evidence type="ECO:0000313" key="1">
    <source>
        <dbReference type="EMBL" id="KAF5389851.1"/>
    </source>
</evidence>
<comment type="caution">
    <text evidence="1">The sequence shown here is derived from an EMBL/GenBank/DDBJ whole genome shotgun (WGS) entry which is preliminary data.</text>
</comment>
<sequence>MSSTHQPAERRFPTKIFENIMDYTAHDRTSLYNTSLVCHDFAAMAQRHVFRKASLISPDRHKAIQYSFPDMIGGRDIRPSWIIREFSDSYTIFLFPAINKAEKAAGILFHMNALTTLIIQYPSSFHLDIIAELSATRISTGLKALHINGFFAPGWEPFGRMLKSLKVLEVLALAAIFCDEDEPSELVLPPALRIIFFDDIRTSLLERLGMNLESCRPLSLHTVVLGNVEAGDCRRFWRALGSDMRIVFDNNVSLHPDAIFTKGFEASKLIWTWDQDAASTRNLRFYLSAHPESVQDLTVNINTHSKPGDGYAAFWYDSFDDWVALDTALVEIYESGRLHRVCFRCTDRENMLPKSLKSVLGFVEIDYEPKGFFLITL</sequence>
<gene>
    <name evidence="1" type="ORF">D9757_003612</name>
</gene>
<protein>
    <submittedName>
        <fullName evidence="1">Uncharacterized protein</fullName>
    </submittedName>
</protein>
<proteinExistence type="predicted"/>